<reference evidence="4 5" key="1">
    <citation type="submission" date="2018-08" db="EMBL/GenBank/DDBJ databases">
        <title>A genome reference for cultivated species of the human gut microbiota.</title>
        <authorList>
            <person name="Zou Y."/>
            <person name="Xue W."/>
            <person name="Luo G."/>
        </authorList>
    </citation>
    <scope>NUCLEOTIDE SEQUENCE [LARGE SCALE GENOMIC DNA]</scope>
    <source>
        <strain evidence="4 5">AF15-20</strain>
    </source>
</reference>
<organism evidence="4 5">
    <name type="scientific">Holdemanella biformis</name>
    <dbReference type="NCBI Taxonomy" id="1735"/>
    <lineage>
        <taxon>Bacteria</taxon>
        <taxon>Bacillati</taxon>
        <taxon>Bacillota</taxon>
        <taxon>Erysipelotrichia</taxon>
        <taxon>Erysipelotrichales</taxon>
        <taxon>Erysipelotrichaceae</taxon>
        <taxon>Holdemanella</taxon>
    </lineage>
</organism>
<evidence type="ECO:0000256" key="2">
    <source>
        <dbReference type="SAM" id="SignalP"/>
    </source>
</evidence>
<dbReference type="GeneID" id="66579624"/>
<dbReference type="EMBL" id="QRYQ01000005">
    <property type="protein sequence ID" value="RGU92645.1"/>
    <property type="molecule type" value="Genomic_DNA"/>
</dbReference>
<keyword evidence="1 2" id="KW-0732">Signal</keyword>
<dbReference type="SMART" id="SM00062">
    <property type="entry name" value="PBPb"/>
    <property type="match status" value="1"/>
</dbReference>
<evidence type="ECO:0000313" key="5">
    <source>
        <dbReference type="Proteomes" id="UP000265489"/>
    </source>
</evidence>
<dbReference type="AlphaFoldDB" id="A0A395WA11"/>
<feature type="domain" description="Solute-binding protein family 3/N-terminal" evidence="3">
    <location>
        <begin position="33"/>
        <end position="268"/>
    </location>
</feature>
<dbReference type="PANTHER" id="PTHR35936">
    <property type="entry name" value="MEMBRANE-BOUND LYTIC MUREIN TRANSGLYCOSYLASE F"/>
    <property type="match status" value="1"/>
</dbReference>
<comment type="caution">
    <text evidence="4">The sequence shown here is derived from an EMBL/GenBank/DDBJ whole genome shotgun (WGS) entry which is preliminary data.</text>
</comment>
<sequence length="276" mass="30220">MNFKKLMASAMVCTFALTGCASNTATTSEDKDTFVVGMECGYAPFNWQTSEKTDTSVKLGKAGYADGYDVQVAKKIAKKLGKKLVIKKTAWDGLIPALEGDEIDAIIAGMTKDKTREEGADFTTPYYDSKGMIMIVRKDGEEAGYTDIQQFTGKNVVGQKATNYDDVIDQIKGVNHVTPKATYPEMVLALQQHEVDGITAEMAVAKGVVEANPDLTIVQFADGHGFDCDTTVSIALKEGSRDSKFFKKVQKALDSISDEEREEMMEYAVEHQPTED</sequence>
<dbReference type="SUPFAM" id="SSF53850">
    <property type="entry name" value="Periplasmic binding protein-like II"/>
    <property type="match status" value="1"/>
</dbReference>
<proteinExistence type="predicted"/>
<dbReference type="Proteomes" id="UP000265489">
    <property type="component" value="Unassembled WGS sequence"/>
</dbReference>
<feature type="signal peptide" evidence="2">
    <location>
        <begin position="1"/>
        <end position="21"/>
    </location>
</feature>
<dbReference type="Pfam" id="PF00497">
    <property type="entry name" value="SBP_bac_3"/>
    <property type="match status" value="1"/>
</dbReference>
<evidence type="ECO:0000259" key="3">
    <source>
        <dbReference type="SMART" id="SM00062"/>
    </source>
</evidence>
<dbReference type="PANTHER" id="PTHR35936:SF19">
    <property type="entry name" value="AMINO-ACID-BINDING PROTEIN YXEM-RELATED"/>
    <property type="match status" value="1"/>
</dbReference>
<name>A0A395WA11_9FIRM</name>
<feature type="chain" id="PRO_5039122992" evidence="2">
    <location>
        <begin position="22"/>
        <end position="276"/>
    </location>
</feature>
<dbReference type="RefSeq" id="WP_118324891.1">
    <property type="nucleotide sequence ID" value="NZ_DAWEIE010000058.1"/>
</dbReference>
<dbReference type="PROSITE" id="PS51257">
    <property type="entry name" value="PROKAR_LIPOPROTEIN"/>
    <property type="match status" value="1"/>
</dbReference>
<gene>
    <name evidence="4" type="ORF">DWW32_04315</name>
</gene>
<evidence type="ECO:0000256" key="1">
    <source>
        <dbReference type="ARBA" id="ARBA00022729"/>
    </source>
</evidence>
<accession>A0A395WA11</accession>
<dbReference type="InterPro" id="IPR001638">
    <property type="entry name" value="Solute-binding_3/MltF_N"/>
</dbReference>
<evidence type="ECO:0000313" key="4">
    <source>
        <dbReference type="EMBL" id="RGU92645.1"/>
    </source>
</evidence>
<dbReference type="Gene3D" id="3.40.190.10">
    <property type="entry name" value="Periplasmic binding protein-like II"/>
    <property type="match status" value="2"/>
</dbReference>
<protein>
    <submittedName>
        <fullName evidence="4">ABC transporter substrate-binding protein</fullName>
    </submittedName>
</protein>